<sequence>MSASGKLPRPVSVSVAENYSLNVTFNNGEIRQFDVSPYLAYPAFEALKSRSLFAQARVAHNTVVWNEDVDIAPESLYLESTEI</sequence>
<evidence type="ECO:0000313" key="1">
    <source>
        <dbReference type="EMBL" id="PXX78009.1"/>
    </source>
</evidence>
<dbReference type="RefSeq" id="WP_110391094.1">
    <property type="nucleotide sequence ID" value="NZ_QJKI01000013.1"/>
</dbReference>
<comment type="caution">
    <text evidence="1">The sequence shown here is derived from an EMBL/GenBank/DDBJ whole genome shotgun (WGS) entry which is preliminary data.</text>
</comment>
<reference evidence="1 2" key="1">
    <citation type="submission" date="2018-05" db="EMBL/GenBank/DDBJ databases">
        <title>Genomic Encyclopedia of Type Strains, Phase IV (KMG-IV): sequencing the most valuable type-strain genomes for metagenomic binning, comparative biology and taxonomic classification.</title>
        <authorList>
            <person name="Goeker M."/>
        </authorList>
    </citation>
    <scope>NUCLEOTIDE SEQUENCE [LARGE SCALE GENOMIC DNA]</scope>
    <source>
        <strain evidence="1 2">DSM 29661</strain>
    </source>
</reference>
<accession>A0A318KJQ1</accession>
<gene>
    <name evidence="1" type="ORF">DFR34_11318</name>
</gene>
<evidence type="ECO:0000313" key="2">
    <source>
        <dbReference type="Proteomes" id="UP000247555"/>
    </source>
</evidence>
<keyword evidence="2" id="KW-1185">Reference proteome</keyword>
<dbReference type="SUPFAM" id="SSF143880">
    <property type="entry name" value="NE0471 N-terminal domain-like"/>
    <property type="match status" value="1"/>
</dbReference>
<protein>
    <submittedName>
        <fullName evidence="1">Uncharacterized protein DUF2442</fullName>
    </submittedName>
</protein>
<dbReference type="Gene3D" id="3.30.2020.10">
    <property type="entry name" value="NE0471-like N-terminal domain"/>
    <property type="match status" value="1"/>
</dbReference>
<dbReference type="OrthoDB" id="9803723at2"/>
<proteinExistence type="predicted"/>
<name>A0A318KJQ1_9NEIS</name>
<dbReference type="Proteomes" id="UP000247555">
    <property type="component" value="Unassembled WGS sequence"/>
</dbReference>
<dbReference type="InterPro" id="IPR018841">
    <property type="entry name" value="DUF2442"/>
</dbReference>
<dbReference type="AlphaFoldDB" id="A0A318KJQ1"/>
<dbReference type="Pfam" id="PF10387">
    <property type="entry name" value="DUF2442"/>
    <property type="match status" value="1"/>
</dbReference>
<organism evidence="1 2">
    <name type="scientific">Rivihabitans pingtungensis</name>
    <dbReference type="NCBI Taxonomy" id="1054498"/>
    <lineage>
        <taxon>Bacteria</taxon>
        <taxon>Pseudomonadati</taxon>
        <taxon>Pseudomonadota</taxon>
        <taxon>Betaproteobacteria</taxon>
        <taxon>Neisseriales</taxon>
        <taxon>Aquaspirillaceae</taxon>
        <taxon>Rivihabitans</taxon>
    </lineage>
</organism>
<dbReference type="EMBL" id="QJKI01000013">
    <property type="protein sequence ID" value="PXX78009.1"/>
    <property type="molecule type" value="Genomic_DNA"/>
</dbReference>
<dbReference type="InterPro" id="IPR036782">
    <property type="entry name" value="NE0471-like_N"/>
</dbReference>